<dbReference type="STRING" id="3988.B9T282"/>
<dbReference type="InterPro" id="IPR026992">
    <property type="entry name" value="DIOX_N"/>
</dbReference>
<keyword evidence="1 3" id="KW-0479">Metal-binding</keyword>
<evidence type="ECO:0000259" key="4">
    <source>
        <dbReference type="PROSITE" id="PS51471"/>
    </source>
</evidence>
<dbReference type="GO" id="GO:0009826">
    <property type="term" value="P:unidimensional cell growth"/>
    <property type="evidence" value="ECO:0000318"/>
    <property type="project" value="GO_Central"/>
</dbReference>
<dbReference type="PROSITE" id="PS51471">
    <property type="entry name" value="FE2OG_OXY"/>
    <property type="match status" value="1"/>
</dbReference>
<dbReference type="InterPro" id="IPR050231">
    <property type="entry name" value="Iron_ascorbate_oxido_reductase"/>
</dbReference>
<evidence type="ECO:0000256" key="2">
    <source>
        <dbReference type="ARBA" id="ARBA00023004"/>
    </source>
</evidence>
<dbReference type="InterPro" id="IPR005123">
    <property type="entry name" value="Oxoglu/Fe-dep_dioxygenase_dom"/>
</dbReference>
<evidence type="ECO:0000256" key="1">
    <source>
        <dbReference type="ARBA" id="ARBA00022723"/>
    </source>
</evidence>
<dbReference type="EMBL" id="EQ974372">
    <property type="protein sequence ID" value="EEF30024.1"/>
    <property type="molecule type" value="Genomic_DNA"/>
</dbReference>
<proteinExistence type="inferred from homology"/>
<dbReference type="GO" id="GO:0009686">
    <property type="term" value="P:gibberellin biosynthetic process"/>
    <property type="evidence" value="ECO:0000318"/>
    <property type="project" value="GO_Central"/>
</dbReference>
<dbReference type="GO" id="GO:0045486">
    <property type="term" value="F:flavanone 3-dioxygenase activity"/>
    <property type="evidence" value="ECO:0007669"/>
    <property type="project" value="UniProtKB-EC"/>
</dbReference>
<keyword evidence="6" id="KW-1185">Reference proteome</keyword>
<protein>
    <submittedName>
        <fullName evidence="5">Gibberellin 20 oxidase, putative</fullName>
        <ecNumber evidence="5">1.14.11.9</ecNumber>
    </submittedName>
</protein>
<dbReference type="GO" id="GO:0009908">
    <property type="term" value="P:flower development"/>
    <property type="evidence" value="ECO:0000318"/>
    <property type="project" value="GO_Central"/>
</dbReference>
<dbReference type="AlphaFoldDB" id="B9T282"/>
<dbReference type="Proteomes" id="UP000008311">
    <property type="component" value="Unassembled WGS sequence"/>
</dbReference>
<dbReference type="InterPro" id="IPR044861">
    <property type="entry name" value="IPNS-like_FE2OG_OXY"/>
</dbReference>
<dbReference type="eggNOG" id="KOG0143">
    <property type="taxonomic scope" value="Eukaryota"/>
</dbReference>
<dbReference type="InParanoid" id="B9T282"/>
<dbReference type="GO" id="GO:0009416">
    <property type="term" value="P:response to light stimulus"/>
    <property type="evidence" value="ECO:0000318"/>
    <property type="project" value="GO_Central"/>
</dbReference>
<dbReference type="GO" id="GO:0045544">
    <property type="term" value="F:gibberellin 20-oxidase activity"/>
    <property type="evidence" value="ECO:0000318"/>
    <property type="project" value="GO_Central"/>
</dbReference>
<evidence type="ECO:0000313" key="6">
    <source>
        <dbReference type="Proteomes" id="UP000008311"/>
    </source>
</evidence>
<dbReference type="InterPro" id="IPR027443">
    <property type="entry name" value="IPNS-like_sf"/>
</dbReference>
<gene>
    <name evidence="5" type="ORF">RCOM_0191340</name>
</gene>
<evidence type="ECO:0000256" key="3">
    <source>
        <dbReference type="RuleBase" id="RU003682"/>
    </source>
</evidence>
<evidence type="ECO:0000313" key="5">
    <source>
        <dbReference type="EMBL" id="EEF30024.1"/>
    </source>
</evidence>
<feature type="domain" description="Fe2OG dioxygenase" evidence="4">
    <location>
        <begin position="205"/>
        <end position="306"/>
    </location>
</feature>
<name>B9T282_RICCO</name>
<sequence length="361" mass="41162">MASILEEQLVESLSCVGQKLCVRNFIWSEEEWPAIDHNSFANGDDDIPVISLQGVFDERKDQEYDNICQEMVNASAKWGFFKLVDHGIALETIEKFKVHVNEFFALSMEQKMKAARSTNLPLGYSASNPDYGKNLPWAEIIQLLQSQEQVVSFARKVYDDQYQPFSNALMEYMQALDKLGMIILEMLAHGLGLPRDFFLRNFEAKEETILRVNKYPPCPIPEKCLGLGSHSDPHTLTILLQDDVGGLQVLKNDNQWIGVCPVLNSFVINLGDTLEAWTNGNLKSVVHRAVVNKEKSRLSAAYFLSPNSRTIIDSLPQFIDLNTNPRKYRPFTWGDFRKQLLSQKRVVGKTALNRYHISKMQ</sequence>
<dbReference type="Pfam" id="PF03171">
    <property type="entry name" value="2OG-FeII_Oxy"/>
    <property type="match status" value="1"/>
</dbReference>
<organism evidence="5 6">
    <name type="scientific">Ricinus communis</name>
    <name type="common">Castor bean</name>
    <dbReference type="NCBI Taxonomy" id="3988"/>
    <lineage>
        <taxon>Eukaryota</taxon>
        <taxon>Viridiplantae</taxon>
        <taxon>Streptophyta</taxon>
        <taxon>Embryophyta</taxon>
        <taxon>Tracheophyta</taxon>
        <taxon>Spermatophyta</taxon>
        <taxon>Magnoliopsida</taxon>
        <taxon>eudicotyledons</taxon>
        <taxon>Gunneridae</taxon>
        <taxon>Pentapetalae</taxon>
        <taxon>rosids</taxon>
        <taxon>fabids</taxon>
        <taxon>Malpighiales</taxon>
        <taxon>Euphorbiaceae</taxon>
        <taxon>Acalyphoideae</taxon>
        <taxon>Acalypheae</taxon>
        <taxon>Ricinus</taxon>
    </lineage>
</organism>
<reference evidence="6" key="1">
    <citation type="journal article" date="2010" name="Nat. Biotechnol.">
        <title>Draft genome sequence of the oilseed species Ricinus communis.</title>
        <authorList>
            <person name="Chan A.P."/>
            <person name="Crabtree J."/>
            <person name="Zhao Q."/>
            <person name="Lorenzi H."/>
            <person name="Orvis J."/>
            <person name="Puiu D."/>
            <person name="Melake-Berhan A."/>
            <person name="Jones K.M."/>
            <person name="Redman J."/>
            <person name="Chen G."/>
            <person name="Cahoon E.B."/>
            <person name="Gedil M."/>
            <person name="Stanke M."/>
            <person name="Haas B.J."/>
            <person name="Wortman J.R."/>
            <person name="Fraser-Liggett C.M."/>
            <person name="Ravel J."/>
            <person name="Rabinowicz P.D."/>
        </authorList>
    </citation>
    <scope>NUCLEOTIDE SEQUENCE [LARGE SCALE GENOMIC DNA]</scope>
    <source>
        <strain evidence="6">cv. Hale</strain>
    </source>
</reference>
<dbReference type="SUPFAM" id="SSF51197">
    <property type="entry name" value="Clavaminate synthase-like"/>
    <property type="match status" value="1"/>
</dbReference>
<comment type="similarity">
    <text evidence="3">Belongs to the iron/ascorbate-dependent oxidoreductase family.</text>
</comment>
<keyword evidence="3 5" id="KW-0560">Oxidoreductase</keyword>
<accession>B9T282</accession>
<dbReference type="Gene3D" id="2.60.120.330">
    <property type="entry name" value="B-lactam Antibiotic, Isopenicillin N Synthase, Chain"/>
    <property type="match status" value="1"/>
</dbReference>
<dbReference type="GO" id="GO:0046872">
    <property type="term" value="F:metal ion binding"/>
    <property type="evidence" value="ECO:0007669"/>
    <property type="project" value="UniProtKB-KW"/>
</dbReference>
<dbReference type="Pfam" id="PF14226">
    <property type="entry name" value="DIOX_N"/>
    <property type="match status" value="1"/>
</dbReference>
<dbReference type="PANTHER" id="PTHR47990">
    <property type="entry name" value="2-OXOGLUTARATE (2OG) AND FE(II)-DEPENDENT OXYGENASE SUPERFAMILY PROTEIN-RELATED"/>
    <property type="match status" value="1"/>
</dbReference>
<keyword evidence="2 3" id="KW-0408">Iron</keyword>
<dbReference type="EC" id="1.14.11.9" evidence="5"/>